<keyword evidence="2 4" id="KW-0863">Zinc-finger</keyword>
<dbReference type="PROSITE" id="PS51265">
    <property type="entry name" value="ZF_DBF4"/>
    <property type="match status" value="1"/>
</dbReference>
<organism evidence="7 8">
    <name type="scientific">Branchiostoma floridae</name>
    <name type="common">Florida lancelet</name>
    <name type="synonym">Amphioxus</name>
    <dbReference type="NCBI Taxonomy" id="7739"/>
    <lineage>
        <taxon>Eukaryota</taxon>
        <taxon>Metazoa</taxon>
        <taxon>Chordata</taxon>
        <taxon>Cephalochordata</taxon>
        <taxon>Leptocardii</taxon>
        <taxon>Amphioxiformes</taxon>
        <taxon>Branchiostomatidae</taxon>
        <taxon>Branchiostoma</taxon>
    </lineage>
</organism>
<dbReference type="GeneID" id="118423318"/>
<dbReference type="GO" id="GO:0003676">
    <property type="term" value="F:nucleic acid binding"/>
    <property type="evidence" value="ECO:0007669"/>
    <property type="project" value="InterPro"/>
</dbReference>
<dbReference type="Pfam" id="PF07535">
    <property type="entry name" value="zf-DBF"/>
    <property type="match status" value="1"/>
</dbReference>
<evidence type="ECO:0000256" key="3">
    <source>
        <dbReference type="ARBA" id="ARBA00022833"/>
    </source>
</evidence>
<protein>
    <submittedName>
        <fullName evidence="8">Protein DBF4 homolog A-like</fullName>
    </submittedName>
</protein>
<keyword evidence="7" id="KW-1185">Reference proteome</keyword>
<dbReference type="FunFam" id="6.10.250.3410:FF:000001">
    <property type="entry name" value="Protein DBF4 homolog A"/>
    <property type="match status" value="1"/>
</dbReference>
<feature type="region of interest" description="Disordered" evidence="5">
    <location>
        <begin position="126"/>
        <end position="156"/>
    </location>
</feature>
<keyword evidence="1" id="KW-0479">Metal-binding</keyword>
<evidence type="ECO:0000259" key="6">
    <source>
        <dbReference type="PROSITE" id="PS51265"/>
    </source>
</evidence>
<feature type="compositionally biased region" description="Polar residues" evidence="5">
    <location>
        <begin position="142"/>
        <end position="156"/>
    </location>
</feature>
<evidence type="ECO:0000256" key="5">
    <source>
        <dbReference type="SAM" id="MobiDB-lite"/>
    </source>
</evidence>
<feature type="domain" description="DBF4-type" evidence="6">
    <location>
        <begin position="324"/>
        <end position="373"/>
    </location>
</feature>
<dbReference type="Gene3D" id="6.10.250.3410">
    <property type="entry name" value="DBF zinc finger"/>
    <property type="match status" value="1"/>
</dbReference>
<name>A0A9J7LRP3_BRAFL</name>
<dbReference type="SMART" id="SM00586">
    <property type="entry name" value="ZnF_DBF"/>
    <property type="match status" value="1"/>
</dbReference>
<dbReference type="PANTHER" id="PTHR15375:SF26">
    <property type="entry name" value="PROTEIN CHIFFON"/>
    <property type="match status" value="1"/>
</dbReference>
<dbReference type="InterPro" id="IPR051590">
    <property type="entry name" value="Replication_Regulatory_Kinase"/>
</dbReference>
<dbReference type="GO" id="GO:0005634">
    <property type="term" value="C:nucleus"/>
    <property type="evidence" value="ECO:0007669"/>
    <property type="project" value="UniProtKB-ARBA"/>
</dbReference>
<dbReference type="OrthoDB" id="21380at2759"/>
<dbReference type="KEGG" id="bfo:118423318"/>
<dbReference type="Proteomes" id="UP000001554">
    <property type="component" value="Chromosome 9"/>
</dbReference>
<dbReference type="AlphaFoldDB" id="A0A9J7LRP3"/>
<dbReference type="PANTHER" id="PTHR15375">
    <property type="entry name" value="ACTIVATOR OF S-PHASE KINASE-RELATED"/>
    <property type="match status" value="1"/>
</dbReference>
<dbReference type="InterPro" id="IPR006572">
    <property type="entry name" value="Znf_DBF"/>
</dbReference>
<keyword evidence="3" id="KW-0862">Zinc</keyword>
<proteinExistence type="predicted"/>
<dbReference type="GO" id="GO:0008270">
    <property type="term" value="F:zinc ion binding"/>
    <property type="evidence" value="ECO:0007669"/>
    <property type="project" value="UniProtKB-KW"/>
</dbReference>
<evidence type="ECO:0000313" key="8">
    <source>
        <dbReference type="RefSeq" id="XP_035687326.1"/>
    </source>
</evidence>
<evidence type="ECO:0000313" key="7">
    <source>
        <dbReference type="Proteomes" id="UP000001554"/>
    </source>
</evidence>
<reference evidence="8" key="2">
    <citation type="submission" date="2025-08" db="UniProtKB">
        <authorList>
            <consortium name="RefSeq"/>
        </authorList>
    </citation>
    <scope>IDENTIFICATION</scope>
    <source>
        <strain evidence="8">S238N-H82</strain>
        <tissue evidence="8">Testes</tissue>
    </source>
</reference>
<evidence type="ECO:0000256" key="2">
    <source>
        <dbReference type="ARBA" id="ARBA00022771"/>
    </source>
</evidence>
<reference evidence="7" key="1">
    <citation type="journal article" date="2020" name="Nat. Ecol. Evol.">
        <title>Deeply conserved synteny resolves early events in vertebrate evolution.</title>
        <authorList>
            <person name="Simakov O."/>
            <person name="Marletaz F."/>
            <person name="Yue J.X."/>
            <person name="O'Connell B."/>
            <person name="Jenkins J."/>
            <person name="Brandt A."/>
            <person name="Calef R."/>
            <person name="Tung C.H."/>
            <person name="Huang T.K."/>
            <person name="Schmutz J."/>
            <person name="Satoh N."/>
            <person name="Yu J.K."/>
            <person name="Putnam N.H."/>
            <person name="Green R.E."/>
            <person name="Rokhsar D.S."/>
        </authorList>
    </citation>
    <scope>NUCLEOTIDE SEQUENCE [LARGE SCALE GENOMIC DNA]</scope>
    <source>
        <strain evidence="7">S238N-H82</strain>
    </source>
</reference>
<gene>
    <name evidence="8" type="primary">LOC118423318</name>
</gene>
<evidence type="ECO:0000256" key="4">
    <source>
        <dbReference type="PROSITE-ProRule" id="PRU00600"/>
    </source>
</evidence>
<evidence type="ECO:0000256" key="1">
    <source>
        <dbReference type="ARBA" id="ARBA00022723"/>
    </source>
</evidence>
<dbReference type="OMA" id="NTTCIAF"/>
<dbReference type="InterPro" id="IPR038545">
    <property type="entry name" value="Znf_DBF_sf"/>
</dbReference>
<dbReference type="RefSeq" id="XP_035687326.1">
    <property type="nucleotide sequence ID" value="XM_035831433.1"/>
</dbReference>
<sequence>MFSNSVNRQCLKWIQDNISTTSDVTCGLQLKDCIHGFLSETRSSTGTGIEPNTFAKILHHHFHGQFKKRRLGSKRITHYVGLKFLHKPSKSKEISDITIKQCTDVEDIPTPCKSFNADCRESVSSESSSQAHLPPFVDASTDCEQTSSEQGHGTSTSGINILDDNTCLSNEKVFIYEVGMAKGKAAALQKFILSKGGANVMFLDTNTTCIAFDRKGILASLTPQIDFDKLRNSGKQLFDTSLLDISILSNSGPPRPAESKLPNPQTRTLKSPFVKVEDLSGKYRPLYKEFTNREWSTCTSLSFLHGNDKNPNRSTCKKTGNTVTRKCPSYCECCNEQYYDLTFHLNSEKHRAFVNNQDNYKTLDEHINEKPLSAWLSSLCQQGSPQAVE</sequence>
<accession>A0A9J7LRP3</accession>